<dbReference type="PANTHER" id="PTHR36984">
    <property type="entry name" value="CRISPR-ASSOCIATED ENDORIBONUCLEASE CAS6 1"/>
    <property type="match status" value="1"/>
</dbReference>
<dbReference type="GO" id="GO:0051607">
    <property type="term" value="P:defense response to virus"/>
    <property type="evidence" value="ECO:0007669"/>
    <property type="project" value="UniProtKB-KW"/>
</dbReference>
<dbReference type="Gene3D" id="3.30.70.1890">
    <property type="match status" value="1"/>
</dbReference>
<dbReference type="InterPro" id="IPR045747">
    <property type="entry name" value="CRISPR-assoc_prot_Cas6_N_sf"/>
</dbReference>
<dbReference type="CDD" id="cd21140">
    <property type="entry name" value="Cas6_I-like"/>
    <property type="match status" value="1"/>
</dbReference>
<dbReference type="InterPro" id="IPR049435">
    <property type="entry name" value="Cas_Cas6_C"/>
</dbReference>
<dbReference type="Pfam" id="PF01881">
    <property type="entry name" value="Cas_Cas6_C"/>
    <property type="match status" value="1"/>
</dbReference>
<dbReference type="RefSeq" id="WP_012094493.1">
    <property type="nucleotide sequence ID" value="NZ_CP024096.1"/>
</dbReference>
<keyword evidence="1" id="KW-0051">Antiviral defense</keyword>
<dbReference type="NCBIfam" id="TIGR01877">
    <property type="entry name" value="cas_cas6"/>
    <property type="match status" value="1"/>
</dbReference>
<organism evidence="3 4">
    <name type="scientific">Bacillus cytotoxicus</name>
    <dbReference type="NCBI Taxonomy" id="580165"/>
    <lineage>
        <taxon>Bacteria</taxon>
        <taxon>Bacillati</taxon>
        <taxon>Bacillota</taxon>
        <taxon>Bacilli</taxon>
        <taxon>Bacillales</taxon>
        <taxon>Bacillaceae</taxon>
        <taxon>Bacillus</taxon>
        <taxon>Bacillus cereus group</taxon>
    </lineage>
</organism>
<evidence type="ECO:0000313" key="3">
    <source>
        <dbReference type="EMBL" id="SCL93944.1"/>
    </source>
</evidence>
<proteinExistence type="predicted"/>
<sequence length="233" mass="27129">MRLHIKLQTNRFPISYRMMMVSFIKEALKLSDAAYFQQIYQESKANRPFSYGVYIHDYKLNATEFHIKGYVGLTITSPDAQFMLHFYNGLMKMNDFRYKGFSLKRMKVQMVNSADINQNHVYFKTLSPLLIRDKHAKPIFIDDDKFEKELNYISDTVLKEFRGYGLKQPLIFTSKNMKKVVVKEKIHSDHDTLFFTGYHGIFSLQGAVEDLKILSEIGLGFRSSQGFGAVEVV</sequence>
<feature type="domain" description="CRISPR associated protein Cas6 C-terminal" evidence="2">
    <location>
        <begin position="115"/>
        <end position="232"/>
    </location>
</feature>
<evidence type="ECO:0000256" key="1">
    <source>
        <dbReference type="ARBA" id="ARBA00023118"/>
    </source>
</evidence>
<keyword evidence="3" id="KW-0378">Hydrolase</keyword>
<dbReference type="EC" id="3.1.-.-" evidence="3"/>
<evidence type="ECO:0000259" key="2">
    <source>
        <dbReference type="Pfam" id="PF01881"/>
    </source>
</evidence>
<protein>
    <submittedName>
        <fullName evidence="3">CRISPR-associated endoribonuclease Cas6</fullName>
        <ecNumber evidence="3">3.1.-.-</ecNumber>
    </submittedName>
</protein>
<dbReference type="InterPro" id="IPR010156">
    <property type="entry name" value="CRISPR-assoc_prot_Cas6"/>
</dbReference>
<dbReference type="GO" id="GO:0016788">
    <property type="term" value="F:hydrolase activity, acting on ester bonds"/>
    <property type="evidence" value="ECO:0007669"/>
    <property type="project" value="InterPro"/>
</dbReference>
<dbReference type="PANTHER" id="PTHR36984:SF3">
    <property type="entry name" value="CRISPR-ASSOCIATED ENDORIBONUCLEASE CAS6"/>
    <property type="match status" value="1"/>
</dbReference>
<name>A0AAX2CIN2_9BACI</name>
<dbReference type="AlphaFoldDB" id="A0AAX2CIN2"/>
<comment type="caution">
    <text evidence="3">The sequence shown here is derived from an EMBL/GenBank/DDBJ whole genome shotgun (WGS) entry which is preliminary data.</text>
</comment>
<dbReference type="Proteomes" id="UP000242164">
    <property type="component" value="Unassembled WGS sequence"/>
</dbReference>
<dbReference type="Gene3D" id="3.30.70.1900">
    <property type="match status" value="1"/>
</dbReference>
<reference evidence="3 4" key="1">
    <citation type="submission" date="2016-08" db="EMBL/GenBank/DDBJ databases">
        <authorList>
            <person name="Loux V."/>
            <person name="Rue O."/>
        </authorList>
    </citation>
    <scope>NUCLEOTIDE SEQUENCE [LARGE SCALE GENOMIC DNA]</scope>
    <source>
        <strain evidence="3 4">AFSSA_08CEB44bac</strain>
    </source>
</reference>
<dbReference type="GeneID" id="33897323"/>
<evidence type="ECO:0000313" key="4">
    <source>
        <dbReference type="Proteomes" id="UP000242164"/>
    </source>
</evidence>
<gene>
    <name evidence="3" type="ORF">BCB44BAC_02282</name>
</gene>
<accession>A0AAX2CIN2</accession>
<dbReference type="EMBL" id="FMIK01000028">
    <property type="protein sequence ID" value="SCL93944.1"/>
    <property type="molecule type" value="Genomic_DNA"/>
</dbReference>